<dbReference type="AlphaFoldDB" id="A0A8H4WRG6"/>
<feature type="compositionally biased region" description="Polar residues" evidence="1">
    <location>
        <begin position="527"/>
        <end position="539"/>
    </location>
</feature>
<accession>A0A8H4WRG6</accession>
<dbReference type="PANTHER" id="PTHR38166:SF1">
    <property type="entry name" value="C2H2-TYPE DOMAIN-CONTAINING PROTEIN"/>
    <property type="match status" value="1"/>
</dbReference>
<comment type="caution">
    <text evidence="2">The sequence shown here is derived from an EMBL/GenBank/DDBJ whole genome shotgun (WGS) entry which is preliminary data.</text>
</comment>
<evidence type="ECO:0000313" key="3">
    <source>
        <dbReference type="Proteomes" id="UP000622797"/>
    </source>
</evidence>
<proteinExistence type="predicted"/>
<name>A0A8H4WRG6_9HYPO</name>
<dbReference type="PANTHER" id="PTHR38166">
    <property type="entry name" value="C2H2-TYPE DOMAIN-CONTAINING PROTEIN-RELATED"/>
    <property type="match status" value="1"/>
</dbReference>
<gene>
    <name evidence="2" type="ORF">FSARC_13992</name>
</gene>
<feature type="region of interest" description="Disordered" evidence="1">
    <location>
        <begin position="414"/>
        <end position="443"/>
    </location>
</feature>
<reference evidence="2" key="1">
    <citation type="journal article" date="2020" name="BMC Genomics">
        <title>Correction to: Identification and distribution of gene clusters required for synthesis of sphingolipid metabolism inhibitors in diverse species of the filamentous fungus Fusarium.</title>
        <authorList>
            <person name="Kim H.S."/>
            <person name="Lohmar J.M."/>
            <person name="Busman M."/>
            <person name="Brown D.W."/>
            <person name="Naumann T.A."/>
            <person name="Divon H.H."/>
            <person name="Lysoe E."/>
            <person name="Uhlig S."/>
            <person name="Proctor R.H."/>
        </authorList>
    </citation>
    <scope>NUCLEOTIDE SEQUENCE</scope>
    <source>
        <strain evidence="2">NRRL 20472</strain>
    </source>
</reference>
<dbReference type="EMBL" id="JABEXW010001112">
    <property type="protein sequence ID" value="KAF4947326.1"/>
    <property type="molecule type" value="Genomic_DNA"/>
</dbReference>
<feature type="compositionally biased region" description="Polar residues" evidence="1">
    <location>
        <begin position="414"/>
        <end position="432"/>
    </location>
</feature>
<feature type="region of interest" description="Disordered" evidence="1">
    <location>
        <begin position="527"/>
        <end position="550"/>
    </location>
</feature>
<organism evidence="2 3">
    <name type="scientific">Fusarium sarcochroum</name>
    <dbReference type="NCBI Taxonomy" id="1208366"/>
    <lineage>
        <taxon>Eukaryota</taxon>
        <taxon>Fungi</taxon>
        <taxon>Dikarya</taxon>
        <taxon>Ascomycota</taxon>
        <taxon>Pezizomycotina</taxon>
        <taxon>Sordariomycetes</taxon>
        <taxon>Hypocreomycetidae</taxon>
        <taxon>Hypocreales</taxon>
        <taxon>Nectriaceae</taxon>
        <taxon>Fusarium</taxon>
        <taxon>Fusarium lateritium species complex</taxon>
    </lineage>
</organism>
<dbReference type="OrthoDB" id="3521097at2759"/>
<dbReference type="Proteomes" id="UP000622797">
    <property type="component" value="Unassembled WGS sequence"/>
</dbReference>
<protein>
    <submittedName>
        <fullName evidence="2">Uncharacterized protein</fullName>
    </submittedName>
</protein>
<sequence length="550" mass="59962">MDLRPGLQSLRRLELGSNILRQQEEGSSTTRPRQKGATFAYQQPPLSSIGLQLGVAQSTVDSGQDSVMSLIPQPLSFPEALQYAETVAIDRQRSSDSSIDTQFDPSLPMPFDEVCLPREGFYRPELLSPPILAGSSQDLVNGPVEPFIKSESLNQCSLPGSELEDFNMDSVQLQGICSTGSQLGESLVAAEPIMGQDSTMADSSGNTGFATAHLEDEEESDCQMASKDGSANTARSQGGKTFACPYYRLDPIRHIDCISRKLNRIQDIKQHLSRRHLIYQHKSQVPNNTQGVSPSAQESLKTRVDRRLPAQEQWHTIWNILFKTIDLKGSPYLGDTEEEVIGIALDICQYKSNVEISGLLQNRRLPASSENNVQQLMSGLFKESRCCSKQAEQEIGLTKAIQTEVDETSNNAALQTNSISELGSGASSTTGSDEGHGSAILTSRSSTPCDALLYSLENNMPETNHEQTSNPLVNGLITQSVEPELVEELSLCQESPVQMHSTGTSCDFNDSLAAQEWPGPTQAVYDTSTVDQFSESSAPTKKAGEKSEKM</sequence>
<reference evidence="2" key="2">
    <citation type="submission" date="2020-05" db="EMBL/GenBank/DDBJ databases">
        <authorList>
            <person name="Kim H.-S."/>
            <person name="Proctor R.H."/>
            <person name="Brown D.W."/>
        </authorList>
    </citation>
    <scope>NUCLEOTIDE SEQUENCE</scope>
    <source>
        <strain evidence="2">NRRL 20472</strain>
    </source>
</reference>
<evidence type="ECO:0000313" key="2">
    <source>
        <dbReference type="EMBL" id="KAF4947326.1"/>
    </source>
</evidence>
<evidence type="ECO:0000256" key="1">
    <source>
        <dbReference type="SAM" id="MobiDB-lite"/>
    </source>
</evidence>
<keyword evidence="3" id="KW-1185">Reference proteome</keyword>